<keyword evidence="2" id="KW-1185">Reference proteome</keyword>
<reference evidence="1" key="1">
    <citation type="submission" date="2021-06" db="EMBL/GenBank/DDBJ databases">
        <authorList>
            <person name="Kallberg Y."/>
            <person name="Tangrot J."/>
            <person name="Rosling A."/>
        </authorList>
    </citation>
    <scope>NUCLEOTIDE SEQUENCE</scope>
    <source>
        <strain evidence="1">MA461A</strain>
    </source>
</reference>
<name>A0ACA9Q7W5_9GLOM</name>
<dbReference type="EMBL" id="CAJVQC010028985">
    <property type="protein sequence ID" value="CAG8741325.1"/>
    <property type="molecule type" value="Genomic_DNA"/>
</dbReference>
<evidence type="ECO:0000313" key="1">
    <source>
        <dbReference type="EMBL" id="CAG8741325.1"/>
    </source>
</evidence>
<dbReference type="Proteomes" id="UP000789920">
    <property type="component" value="Unassembled WGS sequence"/>
</dbReference>
<feature type="non-terminal residue" evidence="1">
    <location>
        <position position="1"/>
    </location>
</feature>
<gene>
    <name evidence="1" type="ORF">RPERSI_LOCUS13187</name>
</gene>
<evidence type="ECO:0000313" key="2">
    <source>
        <dbReference type="Proteomes" id="UP000789920"/>
    </source>
</evidence>
<organism evidence="1 2">
    <name type="scientific">Racocetra persica</name>
    <dbReference type="NCBI Taxonomy" id="160502"/>
    <lineage>
        <taxon>Eukaryota</taxon>
        <taxon>Fungi</taxon>
        <taxon>Fungi incertae sedis</taxon>
        <taxon>Mucoromycota</taxon>
        <taxon>Glomeromycotina</taxon>
        <taxon>Glomeromycetes</taxon>
        <taxon>Diversisporales</taxon>
        <taxon>Gigasporaceae</taxon>
        <taxon>Racocetra</taxon>
    </lineage>
</organism>
<protein>
    <submittedName>
        <fullName evidence="1">11371_t:CDS:1</fullName>
    </submittedName>
</protein>
<proteinExistence type="predicted"/>
<comment type="caution">
    <text evidence="1">The sequence shown here is derived from an EMBL/GenBank/DDBJ whole genome shotgun (WGS) entry which is preliminary data.</text>
</comment>
<sequence>NVPDSSDDVVEEDKHEVFITIANGINDLVCYYEKRSGVENDSGGKSGDSKQHRNGMKPIKDEKNNVGNQVIIKRKNNMRNVDEMEDQNAVDQGVGAYNHENCCSNGVGIGKYN</sequence>
<accession>A0ACA9Q7W5</accession>